<protein>
    <recommendedName>
        <fullName evidence="1">Lactose phosphotransferase system repressor</fullName>
    </recommendedName>
</protein>
<name>A0A2M9C3T7_9MICO</name>
<evidence type="ECO:0000256" key="6">
    <source>
        <dbReference type="ARBA" id="ARBA00024937"/>
    </source>
</evidence>
<dbReference type="OrthoDB" id="7688673at2"/>
<dbReference type="PANTHER" id="PTHR30363">
    <property type="entry name" value="HTH-TYPE TRANSCRIPTIONAL REGULATOR SRLR-RELATED"/>
    <property type="match status" value="1"/>
</dbReference>
<dbReference type="InterPro" id="IPR050313">
    <property type="entry name" value="Carb_Metab_HTH_regulators"/>
</dbReference>
<comment type="function">
    <text evidence="6">Repressor of the lactose catabolism operon. Galactose-6-phosphate is the inducer.</text>
</comment>
<evidence type="ECO:0000256" key="5">
    <source>
        <dbReference type="ARBA" id="ARBA00023163"/>
    </source>
</evidence>
<keyword evidence="2" id="KW-0678">Repressor</keyword>
<dbReference type="PANTHER" id="PTHR30363:SF4">
    <property type="entry name" value="GLYCEROL-3-PHOSPHATE REGULON REPRESSOR"/>
    <property type="match status" value="1"/>
</dbReference>
<dbReference type="PROSITE" id="PS00894">
    <property type="entry name" value="HTH_DEOR_1"/>
    <property type="match status" value="1"/>
</dbReference>
<evidence type="ECO:0000259" key="7">
    <source>
        <dbReference type="PROSITE" id="PS51000"/>
    </source>
</evidence>
<reference evidence="8 9" key="1">
    <citation type="submission" date="2017-11" db="EMBL/GenBank/DDBJ databases">
        <title>Genomic Encyclopedia of Archaeal and Bacterial Type Strains, Phase II (KMG-II): From Individual Species to Whole Genera.</title>
        <authorList>
            <person name="Goeker M."/>
        </authorList>
    </citation>
    <scope>NUCLEOTIDE SEQUENCE [LARGE SCALE GENOMIC DNA]</scope>
    <source>
        <strain evidence="8 9">DSM 25625</strain>
    </source>
</reference>
<accession>A0A2M9C3T7</accession>
<proteinExistence type="predicted"/>
<keyword evidence="3" id="KW-0805">Transcription regulation</keyword>
<evidence type="ECO:0000313" key="9">
    <source>
        <dbReference type="Proteomes" id="UP000230161"/>
    </source>
</evidence>
<evidence type="ECO:0000256" key="1">
    <source>
        <dbReference type="ARBA" id="ARBA00021390"/>
    </source>
</evidence>
<gene>
    <name evidence="8" type="ORF">CLV54_0178</name>
</gene>
<dbReference type="SMART" id="SM00420">
    <property type="entry name" value="HTH_DEOR"/>
    <property type="match status" value="1"/>
</dbReference>
<dbReference type="InterPro" id="IPR001034">
    <property type="entry name" value="DeoR_HTH"/>
</dbReference>
<dbReference type="RefSeq" id="WP_157802750.1">
    <property type="nucleotide sequence ID" value="NZ_PGFB01000001.1"/>
</dbReference>
<dbReference type="EMBL" id="PGFB01000001">
    <property type="protein sequence ID" value="PJJ65149.1"/>
    <property type="molecule type" value="Genomic_DNA"/>
</dbReference>
<dbReference type="PROSITE" id="PS51000">
    <property type="entry name" value="HTH_DEOR_2"/>
    <property type="match status" value="1"/>
</dbReference>
<dbReference type="GO" id="GO:0003677">
    <property type="term" value="F:DNA binding"/>
    <property type="evidence" value="ECO:0007669"/>
    <property type="project" value="UniProtKB-KW"/>
</dbReference>
<feature type="domain" description="HTH deoR-type" evidence="7">
    <location>
        <begin position="8"/>
        <end position="63"/>
    </location>
</feature>
<dbReference type="PRINTS" id="PR00037">
    <property type="entry name" value="HTHLACR"/>
</dbReference>
<keyword evidence="4" id="KW-0238">DNA-binding</keyword>
<evidence type="ECO:0000256" key="3">
    <source>
        <dbReference type="ARBA" id="ARBA00023015"/>
    </source>
</evidence>
<comment type="caution">
    <text evidence="8">The sequence shown here is derived from an EMBL/GenBank/DDBJ whole genome shotgun (WGS) entry which is preliminary data.</text>
</comment>
<evidence type="ECO:0000256" key="2">
    <source>
        <dbReference type="ARBA" id="ARBA00022491"/>
    </source>
</evidence>
<evidence type="ECO:0000256" key="4">
    <source>
        <dbReference type="ARBA" id="ARBA00023125"/>
    </source>
</evidence>
<organism evidence="8 9">
    <name type="scientific">Compostimonas suwonensis</name>
    <dbReference type="NCBI Taxonomy" id="1048394"/>
    <lineage>
        <taxon>Bacteria</taxon>
        <taxon>Bacillati</taxon>
        <taxon>Actinomycetota</taxon>
        <taxon>Actinomycetes</taxon>
        <taxon>Micrococcales</taxon>
        <taxon>Microbacteriaceae</taxon>
        <taxon>Compostimonas</taxon>
    </lineage>
</organism>
<dbReference type="Pfam" id="PF00455">
    <property type="entry name" value="DeoRC"/>
    <property type="match status" value="1"/>
</dbReference>
<dbReference type="InterPro" id="IPR014036">
    <property type="entry name" value="DeoR-like_C"/>
</dbReference>
<dbReference type="InterPro" id="IPR037171">
    <property type="entry name" value="NagB/RpiA_transferase-like"/>
</dbReference>
<dbReference type="SUPFAM" id="SSF100950">
    <property type="entry name" value="NagB/RpiA/CoA transferase-like"/>
    <property type="match status" value="1"/>
</dbReference>
<dbReference type="Proteomes" id="UP000230161">
    <property type="component" value="Unassembled WGS sequence"/>
</dbReference>
<dbReference type="GO" id="GO:0003700">
    <property type="term" value="F:DNA-binding transcription factor activity"/>
    <property type="evidence" value="ECO:0007669"/>
    <property type="project" value="InterPro"/>
</dbReference>
<sequence length="250" mass="26798">MIASSVDAETRRTQLHALLERDGSLILTDAAEAYGVSEMTIRRDLFEMEQAGLARRVRGGAVAVGPQLFQRRQQKEAEAKRIMALKMLPLLPKTGAIAMDASSTVHRLAVEMPAADLTVLVSGVEAFSVLSTKAEIRAILSGGELERTTGALVGPVAQRTIRDFVFTRAFISPTCIDAELGATESTADGAEVKRTMRLATRSLVVAADSTKLNEAATARSLELADIDILVTELDPADPALDAFRGHVELL</sequence>
<keyword evidence="9" id="KW-1185">Reference proteome</keyword>
<dbReference type="AlphaFoldDB" id="A0A2M9C3T7"/>
<dbReference type="SUPFAM" id="SSF46785">
    <property type="entry name" value="Winged helix' DNA-binding domain"/>
    <property type="match status" value="1"/>
</dbReference>
<evidence type="ECO:0000313" key="8">
    <source>
        <dbReference type="EMBL" id="PJJ65149.1"/>
    </source>
</evidence>
<keyword evidence="5" id="KW-0804">Transcription</keyword>
<dbReference type="InterPro" id="IPR018356">
    <property type="entry name" value="Tscrpt_reg_HTH_DeoR_CS"/>
</dbReference>
<dbReference type="Pfam" id="PF08220">
    <property type="entry name" value="HTH_DeoR"/>
    <property type="match status" value="1"/>
</dbReference>
<dbReference type="InterPro" id="IPR036390">
    <property type="entry name" value="WH_DNA-bd_sf"/>
</dbReference>
<dbReference type="SMART" id="SM01134">
    <property type="entry name" value="DeoRC"/>
    <property type="match status" value="1"/>
</dbReference>